<reference evidence="1" key="1">
    <citation type="submission" date="2018-05" db="EMBL/GenBank/DDBJ databases">
        <title>Draft genome of Mucuna pruriens seed.</title>
        <authorList>
            <person name="Nnadi N.E."/>
            <person name="Vos R."/>
            <person name="Hasami M.H."/>
            <person name="Devisetty U.K."/>
            <person name="Aguiy J.C."/>
        </authorList>
    </citation>
    <scope>NUCLEOTIDE SEQUENCE [LARGE SCALE GENOMIC DNA]</scope>
    <source>
        <strain evidence="1">JCA_2017</strain>
    </source>
</reference>
<protein>
    <submittedName>
        <fullName evidence="1">Uncharacterized protein</fullName>
    </submittedName>
</protein>
<gene>
    <name evidence="1" type="ORF">CR513_41020</name>
</gene>
<proteinExistence type="predicted"/>
<dbReference type="OrthoDB" id="1938800at2759"/>
<sequence length="81" mass="9334">MIENGNKLVLKEVRHILEMHLNLTLSRRLDETKMINQSNKLSQGSMIVACGKNEDSFYKKKYAKTRQILLKKQTNNGGIND</sequence>
<dbReference type="EMBL" id="QJKJ01008789">
    <property type="protein sequence ID" value="RDX78670.1"/>
    <property type="molecule type" value="Genomic_DNA"/>
</dbReference>
<name>A0A371FKD9_MUCPR</name>
<accession>A0A371FKD9</accession>
<organism evidence="1 2">
    <name type="scientific">Mucuna pruriens</name>
    <name type="common">Velvet bean</name>
    <name type="synonym">Dolichos pruriens</name>
    <dbReference type="NCBI Taxonomy" id="157652"/>
    <lineage>
        <taxon>Eukaryota</taxon>
        <taxon>Viridiplantae</taxon>
        <taxon>Streptophyta</taxon>
        <taxon>Embryophyta</taxon>
        <taxon>Tracheophyta</taxon>
        <taxon>Spermatophyta</taxon>
        <taxon>Magnoliopsida</taxon>
        <taxon>eudicotyledons</taxon>
        <taxon>Gunneridae</taxon>
        <taxon>Pentapetalae</taxon>
        <taxon>rosids</taxon>
        <taxon>fabids</taxon>
        <taxon>Fabales</taxon>
        <taxon>Fabaceae</taxon>
        <taxon>Papilionoideae</taxon>
        <taxon>50 kb inversion clade</taxon>
        <taxon>NPAAA clade</taxon>
        <taxon>indigoferoid/millettioid clade</taxon>
        <taxon>Phaseoleae</taxon>
        <taxon>Mucuna</taxon>
    </lineage>
</organism>
<dbReference type="Proteomes" id="UP000257109">
    <property type="component" value="Unassembled WGS sequence"/>
</dbReference>
<dbReference type="AlphaFoldDB" id="A0A371FKD9"/>
<evidence type="ECO:0000313" key="2">
    <source>
        <dbReference type="Proteomes" id="UP000257109"/>
    </source>
</evidence>
<comment type="caution">
    <text evidence="1">The sequence shown here is derived from an EMBL/GenBank/DDBJ whole genome shotgun (WGS) entry which is preliminary data.</text>
</comment>
<keyword evidence="2" id="KW-1185">Reference proteome</keyword>
<feature type="non-terminal residue" evidence="1">
    <location>
        <position position="1"/>
    </location>
</feature>
<evidence type="ECO:0000313" key="1">
    <source>
        <dbReference type="EMBL" id="RDX78670.1"/>
    </source>
</evidence>